<sequence>MSKSALNQATRTMAIELKRQGTHAIALHPGTT</sequence>
<dbReference type="EMBL" id="AGNL01031955">
    <property type="protein sequence ID" value="EJK56282.1"/>
    <property type="molecule type" value="Genomic_DNA"/>
</dbReference>
<proteinExistence type="predicted"/>
<dbReference type="InterPro" id="IPR036291">
    <property type="entry name" value="NAD(P)-bd_dom_sf"/>
</dbReference>
<comment type="caution">
    <text evidence="1">The sequence shown here is derived from an EMBL/GenBank/DDBJ whole genome shotgun (WGS) entry which is preliminary data.</text>
</comment>
<dbReference type="Proteomes" id="UP000266841">
    <property type="component" value="Unassembled WGS sequence"/>
</dbReference>
<dbReference type="AlphaFoldDB" id="K0SC61"/>
<organism evidence="1 2">
    <name type="scientific">Thalassiosira oceanica</name>
    <name type="common">Marine diatom</name>
    <dbReference type="NCBI Taxonomy" id="159749"/>
    <lineage>
        <taxon>Eukaryota</taxon>
        <taxon>Sar</taxon>
        <taxon>Stramenopiles</taxon>
        <taxon>Ochrophyta</taxon>
        <taxon>Bacillariophyta</taxon>
        <taxon>Coscinodiscophyceae</taxon>
        <taxon>Thalassiosirophycidae</taxon>
        <taxon>Thalassiosirales</taxon>
        <taxon>Thalassiosiraceae</taxon>
        <taxon>Thalassiosira</taxon>
    </lineage>
</organism>
<dbReference type="Gene3D" id="3.40.50.720">
    <property type="entry name" value="NAD(P)-binding Rossmann-like Domain"/>
    <property type="match status" value="1"/>
</dbReference>
<gene>
    <name evidence="1" type="ORF">THAOC_23870</name>
</gene>
<name>K0SC61_THAOC</name>
<keyword evidence="2" id="KW-1185">Reference proteome</keyword>
<feature type="non-terminal residue" evidence="1">
    <location>
        <position position="32"/>
    </location>
</feature>
<reference evidence="1 2" key="1">
    <citation type="journal article" date="2012" name="Genome Biol.">
        <title>Genome and low-iron response of an oceanic diatom adapted to chronic iron limitation.</title>
        <authorList>
            <person name="Lommer M."/>
            <person name="Specht M."/>
            <person name="Roy A.S."/>
            <person name="Kraemer L."/>
            <person name="Andreson R."/>
            <person name="Gutowska M.A."/>
            <person name="Wolf J."/>
            <person name="Bergner S.V."/>
            <person name="Schilhabel M.B."/>
            <person name="Klostermeier U.C."/>
            <person name="Beiko R.G."/>
            <person name="Rosenstiel P."/>
            <person name="Hippler M."/>
            <person name="Laroche J."/>
        </authorList>
    </citation>
    <scope>NUCLEOTIDE SEQUENCE [LARGE SCALE GENOMIC DNA]</scope>
    <source>
        <strain evidence="1 2">CCMP1005</strain>
    </source>
</reference>
<accession>K0SC61</accession>
<dbReference type="OrthoDB" id="510307at2759"/>
<protein>
    <submittedName>
        <fullName evidence="1">Uncharacterized protein</fullName>
    </submittedName>
</protein>
<evidence type="ECO:0000313" key="1">
    <source>
        <dbReference type="EMBL" id="EJK56282.1"/>
    </source>
</evidence>
<dbReference type="SUPFAM" id="SSF51735">
    <property type="entry name" value="NAD(P)-binding Rossmann-fold domains"/>
    <property type="match status" value="1"/>
</dbReference>
<evidence type="ECO:0000313" key="2">
    <source>
        <dbReference type="Proteomes" id="UP000266841"/>
    </source>
</evidence>